<dbReference type="Proteomes" id="UP000315200">
    <property type="component" value="Unassembled WGS sequence"/>
</dbReference>
<dbReference type="EMBL" id="BJLB01000001">
    <property type="protein sequence ID" value="GEA35374.1"/>
    <property type="molecule type" value="Genomic_DNA"/>
</dbReference>
<sequence length="240" mass="26732">MSHEDIKAAFADAVSHVVSNISQYTASPGRDFTRSRKMRADRLISFLVSCGSSGTRIELLDFFGLQAGSSSASAFNQQRAKLRPEALEAVFHRFNSALQAGAGPGFRFVAADGSTFTFFSRPSFASPEYFVSEGHSAKGFYSMHLNALYDLQKHTYPAALIQPVHYKDEFRAFCDMVDRLHTPPGTRDVFIGDRGYCSYNKMAHVMEKGQYDIANIGLHFFLKDVRSMLPPVMNHSIAYA</sequence>
<name>A0A829W646_9FIRM</name>
<evidence type="ECO:0000313" key="4">
    <source>
        <dbReference type="Proteomes" id="UP000315200"/>
    </source>
</evidence>
<dbReference type="AlphaFoldDB" id="A0A829W646"/>
<evidence type="ECO:0000313" key="5">
    <source>
        <dbReference type="Proteomes" id="UP000719916"/>
    </source>
</evidence>
<dbReference type="Pfam" id="PF01609">
    <property type="entry name" value="DDE_Tnp_1"/>
    <property type="match status" value="1"/>
</dbReference>
<dbReference type="GO" id="GO:0004803">
    <property type="term" value="F:transposase activity"/>
    <property type="evidence" value="ECO:0007669"/>
    <property type="project" value="InterPro"/>
</dbReference>
<dbReference type="Proteomes" id="UP000719916">
    <property type="component" value="Unassembled WGS sequence"/>
</dbReference>
<gene>
    <name evidence="2" type="ORF">Ccl03g_10870</name>
    <name evidence="3" type="ORF">G5B26_16365</name>
</gene>
<protein>
    <submittedName>
        <fullName evidence="3">Transposase</fullName>
    </submittedName>
</protein>
<feature type="domain" description="Transposase IS4-like" evidence="1">
    <location>
        <begin position="107"/>
        <end position="211"/>
    </location>
</feature>
<dbReference type="EMBL" id="JAAISW010000030">
    <property type="protein sequence ID" value="NSJ45129.1"/>
    <property type="molecule type" value="Genomic_DNA"/>
</dbReference>
<evidence type="ECO:0000259" key="1">
    <source>
        <dbReference type="Pfam" id="PF01609"/>
    </source>
</evidence>
<dbReference type="RefSeq" id="WP_002588187.1">
    <property type="nucleotide sequence ID" value="NZ_BJLB01000001.1"/>
</dbReference>
<proteinExistence type="predicted"/>
<evidence type="ECO:0000313" key="3">
    <source>
        <dbReference type="EMBL" id="NSJ45129.1"/>
    </source>
</evidence>
<reference evidence="3 5" key="2">
    <citation type="journal article" date="2020" name="Cell Host Microbe">
        <title>Functional and Genomic Variation between Human-Derived Isolates of Lachnospiraceae Reveals Inter- and Intra-Species Diversity.</title>
        <authorList>
            <person name="Sorbara M.T."/>
            <person name="Littmann E.R."/>
            <person name="Fontana E."/>
            <person name="Moody T.U."/>
            <person name="Kohout C.E."/>
            <person name="Gjonbalaj M."/>
            <person name="Eaton V."/>
            <person name="Seok R."/>
            <person name="Leiner I.M."/>
            <person name="Pamer E.G."/>
        </authorList>
    </citation>
    <scope>NUCLEOTIDE SEQUENCE [LARGE SCALE GENOMIC DNA]</scope>
    <source>
        <strain evidence="3 5">MSK.2.26</strain>
    </source>
</reference>
<dbReference type="GO" id="GO:0006313">
    <property type="term" value="P:DNA transposition"/>
    <property type="evidence" value="ECO:0007669"/>
    <property type="project" value="InterPro"/>
</dbReference>
<reference evidence="3" key="3">
    <citation type="submission" date="2020-02" db="EMBL/GenBank/DDBJ databases">
        <authorList>
            <person name="Littmann E."/>
            <person name="Sorbara M."/>
        </authorList>
    </citation>
    <scope>NUCLEOTIDE SEQUENCE</scope>
    <source>
        <strain evidence="3">MSK.2.26</strain>
    </source>
</reference>
<accession>A0A829W646</accession>
<reference evidence="2 4" key="1">
    <citation type="submission" date="2019-06" db="EMBL/GenBank/DDBJ databases">
        <title>Draft genome sequence of [Clostridium] clostridioforme NBRC 113352.</title>
        <authorList>
            <person name="Miura T."/>
            <person name="Furukawa M."/>
            <person name="Shimamura M."/>
            <person name="Ohyama Y."/>
            <person name="Yamazoe A."/>
            <person name="Kawasaki H."/>
        </authorList>
    </citation>
    <scope>NUCLEOTIDE SEQUENCE [LARGE SCALE GENOMIC DNA]</scope>
    <source>
        <strain evidence="2 4">NBRC 113352</strain>
    </source>
</reference>
<comment type="caution">
    <text evidence="2">The sequence shown here is derived from an EMBL/GenBank/DDBJ whole genome shotgun (WGS) entry which is preliminary data.</text>
</comment>
<evidence type="ECO:0000313" key="2">
    <source>
        <dbReference type="EMBL" id="GEA35374.1"/>
    </source>
</evidence>
<dbReference type="GO" id="GO:0003677">
    <property type="term" value="F:DNA binding"/>
    <property type="evidence" value="ECO:0007669"/>
    <property type="project" value="InterPro"/>
</dbReference>
<organism evidence="2 4">
    <name type="scientific">Enterocloster clostridioformis</name>
    <dbReference type="NCBI Taxonomy" id="1531"/>
    <lineage>
        <taxon>Bacteria</taxon>
        <taxon>Bacillati</taxon>
        <taxon>Bacillota</taxon>
        <taxon>Clostridia</taxon>
        <taxon>Lachnospirales</taxon>
        <taxon>Lachnospiraceae</taxon>
        <taxon>Enterocloster</taxon>
    </lineage>
</organism>
<dbReference type="InterPro" id="IPR002559">
    <property type="entry name" value="Transposase_11"/>
</dbReference>